<accession>A0A7W1X809</accession>
<keyword evidence="1" id="KW-0812">Transmembrane</keyword>
<evidence type="ECO:0000256" key="1">
    <source>
        <dbReference type="SAM" id="Phobius"/>
    </source>
</evidence>
<reference evidence="2 3" key="1">
    <citation type="submission" date="2020-07" db="EMBL/GenBank/DDBJ databases">
        <authorList>
            <person name="Feng H."/>
        </authorList>
    </citation>
    <scope>NUCLEOTIDE SEQUENCE [LARGE SCALE GENOMIC DNA]</scope>
    <source>
        <strain evidence="3">s-11</strain>
    </source>
</reference>
<protein>
    <recommendedName>
        <fullName evidence="4">Glycosyltransferase 2-like domain-containing protein</fullName>
    </recommendedName>
</protein>
<organism evidence="2 3">
    <name type="scientific">Thermoactinomyces daqus</name>
    <dbReference type="NCBI Taxonomy" id="1329516"/>
    <lineage>
        <taxon>Bacteria</taxon>
        <taxon>Bacillati</taxon>
        <taxon>Bacillota</taxon>
        <taxon>Bacilli</taxon>
        <taxon>Bacillales</taxon>
        <taxon>Thermoactinomycetaceae</taxon>
        <taxon>Thermoactinomyces</taxon>
    </lineage>
</organism>
<keyword evidence="1" id="KW-0472">Membrane</keyword>
<proteinExistence type="predicted"/>
<keyword evidence="3" id="KW-1185">Reference proteome</keyword>
<dbReference type="Proteomes" id="UP000530514">
    <property type="component" value="Unassembled WGS sequence"/>
</dbReference>
<dbReference type="InterPro" id="IPR029044">
    <property type="entry name" value="Nucleotide-diphossugar_trans"/>
</dbReference>
<evidence type="ECO:0000313" key="2">
    <source>
        <dbReference type="EMBL" id="MBA4541788.1"/>
    </source>
</evidence>
<dbReference type="RefSeq" id="WP_033100357.1">
    <property type="nucleotide sequence ID" value="NZ_JACEIP010000003.1"/>
</dbReference>
<keyword evidence="1" id="KW-1133">Transmembrane helix</keyword>
<evidence type="ECO:0008006" key="4">
    <source>
        <dbReference type="Google" id="ProtNLM"/>
    </source>
</evidence>
<dbReference type="Gene3D" id="3.90.550.10">
    <property type="entry name" value="Spore Coat Polysaccharide Biosynthesis Protein SpsA, Chain A"/>
    <property type="match status" value="1"/>
</dbReference>
<name>A0A7W1X809_9BACL</name>
<feature type="transmembrane region" description="Helical" evidence="1">
    <location>
        <begin position="6"/>
        <end position="23"/>
    </location>
</feature>
<dbReference type="AlphaFoldDB" id="A0A7W1X809"/>
<gene>
    <name evidence="2" type="ORF">H1164_02580</name>
</gene>
<sequence length="142" mass="16719">MELWVLWSVALYIVMFYLAKKLSHYFGNYYHNKAVHLVMITKNSQHSVEWMIRSYHVSNKSKRKKAGKITCIDVGSTDDTLLILERLKQRYPNLEIVRITPGEGAEERIKEWLESKRNSTEKWLVLDLRDSDSSQDTERSLA</sequence>
<comment type="caution">
    <text evidence="2">The sequence shown here is derived from an EMBL/GenBank/DDBJ whole genome shotgun (WGS) entry which is preliminary data.</text>
</comment>
<dbReference type="OrthoDB" id="2990399at2"/>
<evidence type="ECO:0000313" key="3">
    <source>
        <dbReference type="Proteomes" id="UP000530514"/>
    </source>
</evidence>
<dbReference type="EMBL" id="JACEIP010000003">
    <property type="protein sequence ID" value="MBA4541788.1"/>
    <property type="molecule type" value="Genomic_DNA"/>
</dbReference>